<accession>A0A158PAZ6</accession>
<keyword evidence="1" id="KW-0561">Oxygen transport</keyword>
<dbReference type="InterPro" id="IPR000971">
    <property type="entry name" value="Globin"/>
</dbReference>
<keyword evidence="1" id="KW-0408">Iron</keyword>
<feature type="domain" description="Globin" evidence="2">
    <location>
        <begin position="1"/>
        <end position="115"/>
    </location>
</feature>
<dbReference type="SUPFAM" id="SSF46458">
    <property type="entry name" value="Globin-like"/>
    <property type="match status" value="2"/>
</dbReference>
<name>A0A158PAZ6_ANGCA</name>
<evidence type="ECO:0000259" key="2">
    <source>
        <dbReference type="PROSITE" id="PS01033"/>
    </source>
</evidence>
<dbReference type="PROSITE" id="PS01033">
    <property type="entry name" value="GLOBIN"/>
    <property type="match status" value="1"/>
</dbReference>
<dbReference type="InterPro" id="IPR044399">
    <property type="entry name" value="Mb-like_M"/>
</dbReference>
<dbReference type="STRING" id="6313.A0A158PAZ6"/>
<organism evidence="3 4">
    <name type="scientific">Angiostrongylus cantonensis</name>
    <name type="common">Rat lungworm</name>
    <dbReference type="NCBI Taxonomy" id="6313"/>
    <lineage>
        <taxon>Eukaryota</taxon>
        <taxon>Metazoa</taxon>
        <taxon>Ecdysozoa</taxon>
        <taxon>Nematoda</taxon>
        <taxon>Chromadorea</taxon>
        <taxon>Rhabditida</taxon>
        <taxon>Rhabditina</taxon>
        <taxon>Rhabditomorpha</taxon>
        <taxon>Strongyloidea</taxon>
        <taxon>Metastrongylidae</taxon>
        <taxon>Angiostrongylus</taxon>
    </lineage>
</organism>
<evidence type="ECO:0000256" key="1">
    <source>
        <dbReference type="RuleBase" id="RU000356"/>
    </source>
</evidence>
<protein>
    <submittedName>
        <fullName evidence="4">GLOBIN domain-containing protein</fullName>
    </submittedName>
</protein>
<dbReference type="GO" id="GO:0019825">
    <property type="term" value="F:oxygen binding"/>
    <property type="evidence" value="ECO:0007669"/>
    <property type="project" value="InterPro"/>
</dbReference>
<dbReference type="Proteomes" id="UP000035642">
    <property type="component" value="Unassembled WGS sequence"/>
</dbReference>
<reference evidence="3" key="1">
    <citation type="submission" date="2012-09" db="EMBL/GenBank/DDBJ databases">
        <authorList>
            <person name="Martin A.A."/>
        </authorList>
    </citation>
    <scope>NUCLEOTIDE SEQUENCE</scope>
</reference>
<keyword evidence="3" id="KW-1185">Reference proteome</keyword>
<dbReference type="GO" id="GO:0005344">
    <property type="term" value="F:oxygen carrier activity"/>
    <property type="evidence" value="ECO:0007669"/>
    <property type="project" value="UniProtKB-KW"/>
</dbReference>
<dbReference type="CDD" id="cd01040">
    <property type="entry name" value="Mb-like"/>
    <property type="match status" value="2"/>
</dbReference>
<dbReference type="GO" id="GO:0020037">
    <property type="term" value="F:heme binding"/>
    <property type="evidence" value="ECO:0007669"/>
    <property type="project" value="InterPro"/>
</dbReference>
<dbReference type="InterPro" id="IPR012292">
    <property type="entry name" value="Globin/Proto"/>
</dbReference>
<dbReference type="WBParaSite" id="ACAC_0001016301-mRNA-1">
    <property type="protein sequence ID" value="ACAC_0001016301-mRNA-1"/>
    <property type="gene ID" value="ACAC_0001016301"/>
</dbReference>
<comment type="similarity">
    <text evidence="1">Belongs to the globin family.</text>
</comment>
<proteinExistence type="inferred from homology"/>
<evidence type="ECO:0000313" key="3">
    <source>
        <dbReference type="Proteomes" id="UP000035642"/>
    </source>
</evidence>
<dbReference type="Pfam" id="PF00042">
    <property type="entry name" value="Globin"/>
    <property type="match status" value="2"/>
</dbReference>
<dbReference type="AlphaFoldDB" id="A0A158PAZ6"/>
<keyword evidence="1" id="KW-0813">Transport</keyword>
<sequence>MFTHHRHLRHYFKGAEAYTAEDIQKSERFADQGQRTLLAIYLLADTFDDEQAFRACVREVVNRHRDFQMDPEVWSDFFTVFVEFLEFREALTDEQKVAWKQLSKVFNEECQSHLKELGIPHVYFFTNHPDLRVYFKGAENYTADDVQKSDRLAIGYLIKELMLRYFRETTFRAYVRDTMDRHVPLKIDPTLWGKFFCIFVSFLETRGAVSDDQKAAWKQLGDMFIEESQSHLRACGLPHA</sequence>
<reference evidence="4" key="2">
    <citation type="submission" date="2016-04" db="UniProtKB">
        <authorList>
            <consortium name="WormBaseParasite"/>
        </authorList>
    </citation>
    <scope>IDENTIFICATION</scope>
</reference>
<keyword evidence="1" id="KW-0479">Metal-binding</keyword>
<dbReference type="Gene3D" id="1.10.490.10">
    <property type="entry name" value="Globins"/>
    <property type="match status" value="2"/>
</dbReference>
<dbReference type="InterPro" id="IPR009050">
    <property type="entry name" value="Globin-like_sf"/>
</dbReference>
<evidence type="ECO:0000313" key="4">
    <source>
        <dbReference type="WBParaSite" id="ACAC_0001016301-mRNA-1"/>
    </source>
</evidence>
<keyword evidence="1" id="KW-0349">Heme</keyword>